<dbReference type="InterPro" id="IPR014710">
    <property type="entry name" value="RmlC-like_jellyroll"/>
</dbReference>
<dbReference type="Proteomes" id="UP000332933">
    <property type="component" value="Unassembled WGS sequence"/>
</dbReference>
<dbReference type="Gene3D" id="2.60.120.10">
    <property type="entry name" value="Jelly Rolls"/>
    <property type="match status" value="1"/>
</dbReference>
<proteinExistence type="predicted"/>
<dbReference type="InterPro" id="IPR000595">
    <property type="entry name" value="cNMP-bd_dom"/>
</dbReference>
<protein>
    <submittedName>
        <fullName evidence="4">Aste57867_12851 protein</fullName>
    </submittedName>
</protein>
<dbReference type="SUPFAM" id="SSF51206">
    <property type="entry name" value="cAMP-binding domain-like"/>
    <property type="match status" value="1"/>
</dbReference>
<accession>A0A485KXF7</accession>
<evidence type="ECO:0000259" key="2">
    <source>
        <dbReference type="PROSITE" id="PS50042"/>
    </source>
</evidence>
<organism evidence="4 5">
    <name type="scientific">Aphanomyces stellatus</name>
    <dbReference type="NCBI Taxonomy" id="120398"/>
    <lineage>
        <taxon>Eukaryota</taxon>
        <taxon>Sar</taxon>
        <taxon>Stramenopiles</taxon>
        <taxon>Oomycota</taxon>
        <taxon>Saprolegniomycetes</taxon>
        <taxon>Saprolegniales</taxon>
        <taxon>Verrucalvaceae</taxon>
        <taxon>Aphanomyces</taxon>
    </lineage>
</organism>
<dbReference type="PROSITE" id="PS50042">
    <property type="entry name" value="CNMP_BINDING_3"/>
    <property type="match status" value="1"/>
</dbReference>
<sequence>MSKATGRLASPAAAGATNHQKMFAMYEDALHLSPILACMAAEITWEKVMVLMSVRHYAMGQTVWAAGHVPSDIGFVLEGQFALQVPPPPSPTMSPNDNHESLPLPPPSMTIKLCDPGASLGAYAAMTHQPLEYAVVADKYKSVLMLLSKSKFKTILKQMGAEKEHRMQDMLQATQADVRERLLHPRVTPLSGTDLPLPHHLHLDTHHHHHLLSTHPVEYESTSGVLVLYEPVPDLHAAHKPRLNPICAQAKANMLKRLERIHFPENYNHLEPPSSRKTGGRGRTFSHPTIGLSAKHEKPQGRLLKPIAHDKHWYEDDQGHVVVHAERGSACALRPTSYDSATTTTTALVVSHSMPSLPVVALSRPRHHSFHRSPDATLSRATILSTHAPIVLHINLNTPIQATPQVQTLGVTHQPSSTLSLSTVLAEGHQPCTVPVQLQPTT</sequence>
<evidence type="ECO:0000313" key="3">
    <source>
        <dbReference type="EMBL" id="KAF0696385.1"/>
    </source>
</evidence>
<dbReference type="OrthoDB" id="72011at2759"/>
<evidence type="ECO:0000256" key="1">
    <source>
        <dbReference type="SAM" id="MobiDB-lite"/>
    </source>
</evidence>
<evidence type="ECO:0000313" key="4">
    <source>
        <dbReference type="EMBL" id="VFT89698.1"/>
    </source>
</evidence>
<keyword evidence="5" id="KW-1185">Reference proteome</keyword>
<reference evidence="4 5" key="1">
    <citation type="submission" date="2019-03" db="EMBL/GenBank/DDBJ databases">
        <authorList>
            <person name="Gaulin E."/>
            <person name="Dumas B."/>
        </authorList>
    </citation>
    <scope>NUCLEOTIDE SEQUENCE [LARGE SCALE GENOMIC DNA]</scope>
    <source>
        <strain evidence="4">CBS 568.67</strain>
    </source>
</reference>
<name>A0A485KXF7_9STRA</name>
<dbReference type="InterPro" id="IPR018490">
    <property type="entry name" value="cNMP-bd_dom_sf"/>
</dbReference>
<feature type="domain" description="Cyclic nucleotide-binding" evidence="2">
    <location>
        <begin position="47"/>
        <end position="173"/>
    </location>
</feature>
<feature type="region of interest" description="Disordered" evidence="1">
    <location>
        <begin position="266"/>
        <end position="299"/>
    </location>
</feature>
<dbReference type="EMBL" id="CAADRA010005425">
    <property type="protein sequence ID" value="VFT89698.1"/>
    <property type="molecule type" value="Genomic_DNA"/>
</dbReference>
<reference evidence="3" key="2">
    <citation type="submission" date="2019-06" db="EMBL/GenBank/DDBJ databases">
        <title>Genomics analysis of Aphanomyces spp. identifies a new class of oomycete effector associated with host adaptation.</title>
        <authorList>
            <person name="Gaulin E."/>
        </authorList>
    </citation>
    <scope>NUCLEOTIDE SEQUENCE</scope>
    <source>
        <strain evidence="3">CBS 578.67</strain>
    </source>
</reference>
<gene>
    <name evidence="4" type="primary">Aste57867_12851</name>
    <name evidence="3" type="ORF">As57867_012803</name>
    <name evidence="4" type="ORF">ASTE57867_12851</name>
</gene>
<dbReference type="EMBL" id="VJMH01005404">
    <property type="protein sequence ID" value="KAF0696385.1"/>
    <property type="molecule type" value="Genomic_DNA"/>
</dbReference>
<evidence type="ECO:0000313" key="5">
    <source>
        <dbReference type="Proteomes" id="UP000332933"/>
    </source>
</evidence>
<dbReference type="AlphaFoldDB" id="A0A485KXF7"/>